<proteinExistence type="predicted"/>
<dbReference type="EMBL" id="QGGU01000003">
    <property type="protein sequence ID" value="PWK53354.1"/>
    <property type="molecule type" value="Genomic_DNA"/>
</dbReference>
<accession>A0A316FX12</accession>
<keyword evidence="3" id="KW-1185">Reference proteome</keyword>
<reference evidence="2 3" key="1">
    <citation type="submission" date="2018-05" db="EMBL/GenBank/DDBJ databases">
        <title>Genomic Encyclopedia of Type Strains, Phase IV (KMG-IV): sequencing the most valuable type-strain genomes for metagenomic binning, comparative biology and taxonomic classification.</title>
        <authorList>
            <person name="Goeker M."/>
        </authorList>
    </citation>
    <scope>NUCLEOTIDE SEQUENCE [LARGE SCALE GENOMIC DNA]</scope>
    <source>
        <strain evidence="2 3">DSM 25350</strain>
    </source>
</reference>
<keyword evidence="1" id="KW-0472">Membrane</keyword>
<feature type="transmembrane region" description="Helical" evidence="1">
    <location>
        <begin position="6"/>
        <end position="24"/>
    </location>
</feature>
<dbReference type="RefSeq" id="WP_109762545.1">
    <property type="nucleotide sequence ID" value="NZ_QGGU01000003.1"/>
</dbReference>
<evidence type="ECO:0000313" key="2">
    <source>
        <dbReference type="EMBL" id="PWK53354.1"/>
    </source>
</evidence>
<dbReference type="Proteomes" id="UP000245790">
    <property type="component" value="Unassembled WGS sequence"/>
</dbReference>
<keyword evidence="1" id="KW-1133">Transmembrane helix</keyword>
<protein>
    <submittedName>
        <fullName evidence="2">Uncharacterized protein</fullName>
    </submittedName>
</protein>
<comment type="caution">
    <text evidence="2">The sequence shown here is derived from an EMBL/GenBank/DDBJ whole genome shotgun (WGS) entry which is preliminary data.</text>
</comment>
<sequence length="157" mass="18073">MFKYIVGTIIAAISWFFWIEPLFFKQESQHPSMKLFNASEENPVIKKWNETVQQLSDNSSEMSTQLLENQSLENFSLDQLSLENFSQKEVNQALNKAINIVCQQPGFSQRFETTPEQCVEQTLEYFDKCGDSLIETYQKLVTDPESMMESTGKGSCN</sequence>
<dbReference type="AlphaFoldDB" id="A0A316FX12"/>
<organism evidence="2 3">
    <name type="scientific">Pleionea mediterranea</name>
    <dbReference type="NCBI Taxonomy" id="523701"/>
    <lineage>
        <taxon>Bacteria</taxon>
        <taxon>Pseudomonadati</taxon>
        <taxon>Pseudomonadota</taxon>
        <taxon>Gammaproteobacteria</taxon>
        <taxon>Oceanospirillales</taxon>
        <taxon>Pleioneaceae</taxon>
        <taxon>Pleionea</taxon>
    </lineage>
</organism>
<evidence type="ECO:0000256" key="1">
    <source>
        <dbReference type="SAM" id="Phobius"/>
    </source>
</evidence>
<gene>
    <name evidence="2" type="ORF">C8D97_103181</name>
</gene>
<evidence type="ECO:0000313" key="3">
    <source>
        <dbReference type="Proteomes" id="UP000245790"/>
    </source>
</evidence>
<keyword evidence="1" id="KW-0812">Transmembrane</keyword>
<name>A0A316FX12_9GAMM</name>